<keyword evidence="2" id="KW-1185">Reference proteome</keyword>
<accession>A0A4Z1FLL5</accession>
<name>A0A4Z1FLL5_9HELO</name>
<dbReference type="AlphaFoldDB" id="A0A4Z1FLL5"/>
<evidence type="ECO:0000313" key="1">
    <source>
        <dbReference type="EMBL" id="TGO25395.1"/>
    </source>
</evidence>
<protein>
    <submittedName>
        <fullName evidence="1">Uncharacterized protein</fullName>
    </submittedName>
</protein>
<dbReference type="Proteomes" id="UP000297910">
    <property type="component" value="Unassembled WGS sequence"/>
</dbReference>
<organism evidence="1 2">
    <name type="scientific">Botrytis paeoniae</name>
    <dbReference type="NCBI Taxonomy" id="278948"/>
    <lineage>
        <taxon>Eukaryota</taxon>
        <taxon>Fungi</taxon>
        <taxon>Dikarya</taxon>
        <taxon>Ascomycota</taxon>
        <taxon>Pezizomycotina</taxon>
        <taxon>Leotiomycetes</taxon>
        <taxon>Helotiales</taxon>
        <taxon>Sclerotiniaceae</taxon>
        <taxon>Botrytis</taxon>
    </lineage>
</organism>
<comment type="caution">
    <text evidence="1">The sequence shown here is derived from an EMBL/GenBank/DDBJ whole genome shotgun (WGS) entry which is preliminary data.</text>
</comment>
<gene>
    <name evidence="1" type="ORF">BPAE_0081g00280</name>
</gene>
<reference evidence="1 2" key="1">
    <citation type="submission" date="2017-12" db="EMBL/GenBank/DDBJ databases">
        <title>Comparative genomics of Botrytis spp.</title>
        <authorList>
            <person name="Valero-Jimenez C.A."/>
            <person name="Tapia P."/>
            <person name="Veloso J."/>
            <person name="Silva-Moreno E."/>
            <person name="Staats M."/>
            <person name="Valdes J.H."/>
            <person name="Van Kan J.A.L."/>
        </authorList>
    </citation>
    <scope>NUCLEOTIDE SEQUENCE [LARGE SCALE GENOMIC DNA]</scope>
    <source>
        <strain evidence="1 2">Bp0003</strain>
    </source>
</reference>
<sequence length="196" mass="22143">MIARIHFEQVKADPDLIRIRPRDLEQKRHSFLEKNGCSSRFLSCVEAGGLSSWKMEESINAPIPHVKTFTTGPSTFLPVSATYDVIRYCDAMMQVNEKQFELDQEPFKWNPTELIAKAISYLSEAGSQSWCQPGNYVEEWPKELAKAFSGAGTPVRLYAQYSTLRSASVTVMMRMPGELWPGLENTEPVTNLAYLA</sequence>
<proteinExistence type="predicted"/>
<evidence type="ECO:0000313" key="2">
    <source>
        <dbReference type="Proteomes" id="UP000297910"/>
    </source>
</evidence>
<dbReference type="EMBL" id="PQXI01000081">
    <property type="protein sequence ID" value="TGO25395.1"/>
    <property type="molecule type" value="Genomic_DNA"/>
</dbReference>